<dbReference type="InterPro" id="IPR027381">
    <property type="entry name" value="LytR/CpsA/Psr_C"/>
</dbReference>
<reference evidence="3 4" key="1">
    <citation type="submission" date="2016-10" db="EMBL/GenBank/DDBJ databases">
        <authorList>
            <person name="de Groot N.N."/>
        </authorList>
    </citation>
    <scope>NUCLEOTIDE SEQUENCE [LARGE SCALE GENOMIC DNA]</scope>
    <source>
        <strain evidence="3 4">DSM 22024</strain>
    </source>
</reference>
<name>A0A1H1PU18_9ACTN</name>
<feature type="domain" description="LytR/CpsA/Psr regulator C-terminal" evidence="2">
    <location>
        <begin position="73"/>
        <end position="158"/>
    </location>
</feature>
<dbReference type="OrthoDB" id="4864198at2"/>
<dbReference type="Gene3D" id="3.30.70.2390">
    <property type="match status" value="1"/>
</dbReference>
<dbReference type="Proteomes" id="UP000198983">
    <property type="component" value="Chromosome I"/>
</dbReference>
<dbReference type="STRING" id="117157.SAMN04489717_1765"/>
<dbReference type="RefSeq" id="WP_092652257.1">
    <property type="nucleotide sequence ID" value="NZ_LT629732.1"/>
</dbReference>
<evidence type="ECO:0000259" key="2">
    <source>
        <dbReference type="Pfam" id="PF13399"/>
    </source>
</evidence>
<sequence length="190" mass="19968">MGWDETAELRRARRRRRRRIRGPLTLVVLIGLVAGAGWFGWQSALKAIPGAGPDLVCSTPSPGQKQRIAAARVIVNVYNASKIGGLAERTATDLRQRGFTVGAVANDPKKAKVKVAEVRGRAKDAPEVILVAAQVAKEKISVDDRTDASVDLALGSDFHGLVTKAPTAMDVTTTVPVCVKPSPTPGGAAG</sequence>
<organism evidence="3 4">
    <name type="scientific">Actinopolymorpha singaporensis</name>
    <dbReference type="NCBI Taxonomy" id="117157"/>
    <lineage>
        <taxon>Bacteria</taxon>
        <taxon>Bacillati</taxon>
        <taxon>Actinomycetota</taxon>
        <taxon>Actinomycetes</taxon>
        <taxon>Propionibacteriales</taxon>
        <taxon>Actinopolymorphaceae</taxon>
        <taxon>Actinopolymorpha</taxon>
    </lineage>
</organism>
<evidence type="ECO:0000313" key="3">
    <source>
        <dbReference type="EMBL" id="SDS14635.1"/>
    </source>
</evidence>
<gene>
    <name evidence="3" type="ORF">SAMN04489717_1765</name>
</gene>
<protein>
    <submittedName>
        <fullName evidence="3">LytR cell envelope-related transcriptional attenuator</fullName>
    </submittedName>
</protein>
<keyword evidence="1" id="KW-0472">Membrane</keyword>
<feature type="transmembrane region" description="Helical" evidence="1">
    <location>
        <begin position="20"/>
        <end position="41"/>
    </location>
</feature>
<keyword evidence="1" id="KW-1133">Transmembrane helix</keyword>
<dbReference type="EMBL" id="LT629732">
    <property type="protein sequence ID" value="SDS14635.1"/>
    <property type="molecule type" value="Genomic_DNA"/>
</dbReference>
<keyword evidence="4" id="KW-1185">Reference proteome</keyword>
<dbReference type="AlphaFoldDB" id="A0A1H1PU18"/>
<dbReference type="Pfam" id="PF13399">
    <property type="entry name" value="LytR_C"/>
    <property type="match status" value="1"/>
</dbReference>
<proteinExistence type="predicted"/>
<keyword evidence="1" id="KW-0812">Transmembrane</keyword>
<evidence type="ECO:0000256" key="1">
    <source>
        <dbReference type="SAM" id="Phobius"/>
    </source>
</evidence>
<accession>A0A1H1PU18</accession>
<evidence type="ECO:0000313" key="4">
    <source>
        <dbReference type="Proteomes" id="UP000198983"/>
    </source>
</evidence>